<dbReference type="PROSITE" id="PS50977">
    <property type="entry name" value="HTH_TETR_2"/>
    <property type="match status" value="1"/>
</dbReference>
<dbReference type="eggNOG" id="COG1309">
    <property type="taxonomic scope" value="Bacteria"/>
</dbReference>
<accession>Q2G7M9</accession>
<proteinExistence type="predicted"/>
<dbReference type="InterPro" id="IPR009057">
    <property type="entry name" value="Homeodomain-like_sf"/>
</dbReference>
<keyword evidence="2" id="KW-0805">Transcription regulation</keyword>
<dbReference type="PANTHER" id="PTHR30055">
    <property type="entry name" value="HTH-TYPE TRANSCRIPTIONAL REGULATOR RUTR"/>
    <property type="match status" value="1"/>
</dbReference>
<dbReference type="PRINTS" id="PR00455">
    <property type="entry name" value="HTHTETR"/>
</dbReference>
<evidence type="ECO:0000256" key="2">
    <source>
        <dbReference type="ARBA" id="ARBA00023015"/>
    </source>
</evidence>
<evidence type="ECO:0000259" key="6">
    <source>
        <dbReference type="PROSITE" id="PS50977"/>
    </source>
</evidence>
<dbReference type="Gene3D" id="1.10.357.10">
    <property type="entry name" value="Tetracycline Repressor, domain 2"/>
    <property type="match status" value="1"/>
</dbReference>
<dbReference type="InterPro" id="IPR039538">
    <property type="entry name" value="BetI_C"/>
</dbReference>
<keyword evidence="3 5" id="KW-0238">DNA-binding</keyword>
<organism evidence="7 8">
    <name type="scientific">Novosphingobium aromaticivorans (strain ATCC 700278 / DSM 12444 / CCUG 56034 / CIP 105152 / NBRC 16084 / F199)</name>
    <dbReference type="NCBI Taxonomy" id="279238"/>
    <lineage>
        <taxon>Bacteria</taxon>
        <taxon>Pseudomonadati</taxon>
        <taxon>Pseudomonadota</taxon>
        <taxon>Alphaproteobacteria</taxon>
        <taxon>Sphingomonadales</taxon>
        <taxon>Sphingomonadaceae</taxon>
        <taxon>Novosphingobium</taxon>
    </lineage>
</organism>
<name>Q2G7M9_NOVAD</name>
<dbReference type="KEGG" id="nar:Saro_1704"/>
<dbReference type="Pfam" id="PF13977">
    <property type="entry name" value="TetR_C_6"/>
    <property type="match status" value="1"/>
</dbReference>
<dbReference type="Pfam" id="PF00440">
    <property type="entry name" value="TetR_N"/>
    <property type="match status" value="1"/>
</dbReference>
<dbReference type="PANTHER" id="PTHR30055:SF223">
    <property type="entry name" value="HTH-TYPE TRANSCRIPTIONAL REGULATOR UIDR"/>
    <property type="match status" value="1"/>
</dbReference>
<keyword evidence="8" id="KW-1185">Reference proteome</keyword>
<dbReference type="EMBL" id="CP000248">
    <property type="protein sequence ID" value="ABD26144.1"/>
    <property type="molecule type" value="Genomic_DNA"/>
</dbReference>
<dbReference type="STRING" id="279238.Saro_1704"/>
<sequence>MILFAGARPGRCHARARNGLNLDRHQGMVKRLVAARQPIGEARREMRLAPREDWCYARAMAARPDTTQTDLPSARRPGTYVRGTETVDAILKAALSVLIEEGAGAFTVRRIAAECGMKVGNVSYHFPKKELLIQTLLDDIIANYDKLLERTVRQPGLDAEERLRLIVVMCLDDIAGKRTTRLFTELWALANHNEFVADRVRLFYQRVHEFIAEYVRELNPALGEQEVRDVALFISASMEGATPFLGYEKPWAQRMQAFTAIAAHSLVHLAKTVTSVEIAGLVDRR</sequence>
<reference evidence="8" key="1">
    <citation type="submission" date="2006-01" db="EMBL/GenBank/DDBJ databases">
        <title>Complete sequence of Novosphingobium aromaticivorans DSM 12444.</title>
        <authorList>
            <consortium name="US DOE Joint Genome Institute"/>
            <person name="Copeland A."/>
            <person name="Lucas S."/>
            <person name="Lapidus A."/>
            <person name="Barry K."/>
            <person name="Detter J.C."/>
            <person name="Glavina T."/>
            <person name="Hammon N."/>
            <person name="Israni S."/>
            <person name="Pitluck S."/>
            <person name="Chain P."/>
            <person name="Malfatti S."/>
            <person name="Shin M."/>
            <person name="Vergez L."/>
            <person name="Schmutz J."/>
            <person name="Larimer F."/>
            <person name="Land M."/>
            <person name="Kyrpides N."/>
            <person name="Ivanova N."/>
            <person name="Fredrickson J."/>
            <person name="Balkwill D."/>
            <person name="Romine M.F."/>
            <person name="Richardson P."/>
        </authorList>
    </citation>
    <scope>NUCLEOTIDE SEQUENCE [LARGE SCALE GENOMIC DNA]</scope>
    <source>
        <strain evidence="8">ATCC 700278 / DSM 12444 / CCUG 56034 / CIP 105152 / NBRC 16084 / F199</strain>
    </source>
</reference>
<evidence type="ECO:0000256" key="3">
    <source>
        <dbReference type="ARBA" id="ARBA00023125"/>
    </source>
</evidence>
<keyword evidence="1" id="KW-0678">Repressor</keyword>
<dbReference type="InterPro" id="IPR050109">
    <property type="entry name" value="HTH-type_TetR-like_transc_reg"/>
</dbReference>
<evidence type="ECO:0000256" key="4">
    <source>
        <dbReference type="ARBA" id="ARBA00023163"/>
    </source>
</evidence>
<evidence type="ECO:0000313" key="7">
    <source>
        <dbReference type="EMBL" id="ABD26144.1"/>
    </source>
</evidence>
<dbReference type="InterPro" id="IPR036271">
    <property type="entry name" value="Tet_transcr_reg_TetR-rel_C_sf"/>
</dbReference>
<evidence type="ECO:0000313" key="8">
    <source>
        <dbReference type="Proteomes" id="UP000009134"/>
    </source>
</evidence>
<dbReference type="HOGENOM" id="CLU_069356_15_7_5"/>
<dbReference type="AlphaFoldDB" id="Q2G7M9"/>
<keyword evidence="4" id="KW-0804">Transcription</keyword>
<evidence type="ECO:0000256" key="5">
    <source>
        <dbReference type="PROSITE-ProRule" id="PRU00335"/>
    </source>
</evidence>
<dbReference type="GO" id="GO:0000976">
    <property type="term" value="F:transcription cis-regulatory region binding"/>
    <property type="evidence" value="ECO:0007669"/>
    <property type="project" value="TreeGrafter"/>
</dbReference>
<dbReference type="GO" id="GO:0003700">
    <property type="term" value="F:DNA-binding transcription factor activity"/>
    <property type="evidence" value="ECO:0007669"/>
    <property type="project" value="TreeGrafter"/>
</dbReference>
<dbReference type="Proteomes" id="UP000009134">
    <property type="component" value="Chromosome"/>
</dbReference>
<feature type="DNA-binding region" description="H-T-H motif" evidence="5">
    <location>
        <begin position="107"/>
        <end position="126"/>
    </location>
</feature>
<protein>
    <submittedName>
        <fullName evidence="7">Transcriptional regulator, TetR family</fullName>
    </submittedName>
</protein>
<evidence type="ECO:0000256" key="1">
    <source>
        <dbReference type="ARBA" id="ARBA00022491"/>
    </source>
</evidence>
<feature type="domain" description="HTH tetR-type" evidence="6">
    <location>
        <begin position="84"/>
        <end position="144"/>
    </location>
</feature>
<gene>
    <name evidence="7" type="ordered locus">Saro_1704</name>
</gene>
<dbReference type="SUPFAM" id="SSF48498">
    <property type="entry name" value="Tetracyclin repressor-like, C-terminal domain"/>
    <property type="match status" value="1"/>
</dbReference>
<dbReference type="SUPFAM" id="SSF46689">
    <property type="entry name" value="Homeodomain-like"/>
    <property type="match status" value="1"/>
</dbReference>
<dbReference type="InterPro" id="IPR001647">
    <property type="entry name" value="HTH_TetR"/>
</dbReference>